<keyword evidence="2" id="KW-0813">Transport</keyword>
<gene>
    <name evidence="8" type="ORF">AAG570_010438</name>
</gene>
<reference evidence="8 9" key="1">
    <citation type="submission" date="2024-07" db="EMBL/GenBank/DDBJ databases">
        <title>Chromosome-level genome assembly of the water stick insect Ranatra chinensis (Heteroptera: Nepidae).</title>
        <authorList>
            <person name="Liu X."/>
        </authorList>
    </citation>
    <scope>NUCLEOTIDE SEQUENCE [LARGE SCALE GENOMIC DNA]</scope>
    <source>
        <strain evidence="8">Cailab_2021Rc</strain>
        <tissue evidence="8">Muscle</tissue>
    </source>
</reference>
<feature type="transmembrane region" description="Helical" evidence="7">
    <location>
        <begin position="110"/>
        <end position="129"/>
    </location>
</feature>
<evidence type="ECO:0000256" key="6">
    <source>
        <dbReference type="ARBA" id="ARBA00023136"/>
    </source>
</evidence>
<evidence type="ECO:0000313" key="8">
    <source>
        <dbReference type="EMBL" id="KAL1132483.1"/>
    </source>
</evidence>
<feature type="transmembrane region" description="Helical" evidence="7">
    <location>
        <begin position="81"/>
        <end position="98"/>
    </location>
</feature>
<keyword evidence="3 7" id="KW-0812">Transmembrane</keyword>
<protein>
    <recommendedName>
        <fullName evidence="10">Inorganic phosphate cotransporter</fullName>
    </recommendedName>
</protein>
<dbReference type="InterPro" id="IPR036259">
    <property type="entry name" value="MFS_trans_sf"/>
</dbReference>
<dbReference type="InterPro" id="IPR050382">
    <property type="entry name" value="MFS_Na/Anion_cotransporter"/>
</dbReference>
<evidence type="ECO:0000256" key="7">
    <source>
        <dbReference type="SAM" id="Phobius"/>
    </source>
</evidence>
<dbReference type="Gene3D" id="1.20.1250.20">
    <property type="entry name" value="MFS general substrate transporter like domains"/>
    <property type="match status" value="1"/>
</dbReference>
<dbReference type="GO" id="GO:0015293">
    <property type="term" value="F:symporter activity"/>
    <property type="evidence" value="ECO:0007669"/>
    <property type="project" value="UniProtKB-KW"/>
</dbReference>
<keyword evidence="9" id="KW-1185">Reference proteome</keyword>
<dbReference type="GO" id="GO:0016020">
    <property type="term" value="C:membrane"/>
    <property type="evidence" value="ECO:0007669"/>
    <property type="project" value="UniProtKB-SubCell"/>
</dbReference>
<comment type="caution">
    <text evidence="8">The sequence shown here is derived from an EMBL/GenBank/DDBJ whole genome shotgun (WGS) entry which is preliminary data.</text>
</comment>
<evidence type="ECO:0000256" key="3">
    <source>
        <dbReference type="ARBA" id="ARBA00022692"/>
    </source>
</evidence>
<dbReference type="EMBL" id="JBFDAA010000005">
    <property type="protein sequence ID" value="KAL1132483.1"/>
    <property type="molecule type" value="Genomic_DNA"/>
</dbReference>
<dbReference type="Proteomes" id="UP001558652">
    <property type="component" value="Unassembled WGS sequence"/>
</dbReference>
<feature type="transmembrane region" description="Helical" evidence="7">
    <location>
        <begin position="42"/>
        <end position="61"/>
    </location>
</feature>
<dbReference type="PANTHER" id="PTHR11662:SF399">
    <property type="entry name" value="FI19708P1-RELATED"/>
    <property type="match status" value="1"/>
</dbReference>
<dbReference type="SUPFAM" id="SSF103473">
    <property type="entry name" value="MFS general substrate transporter"/>
    <property type="match status" value="1"/>
</dbReference>
<dbReference type="FunFam" id="1.20.1250.20:FF:000003">
    <property type="entry name" value="Solute carrier family 17 member 3"/>
    <property type="match status" value="1"/>
</dbReference>
<comment type="subcellular location">
    <subcellularLocation>
        <location evidence="1">Membrane</location>
        <topology evidence="1">Multi-pass membrane protein</topology>
    </subcellularLocation>
</comment>
<keyword evidence="5 7" id="KW-1133">Transmembrane helix</keyword>
<organism evidence="8 9">
    <name type="scientific">Ranatra chinensis</name>
    <dbReference type="NCBI Taxonomy" id="642074"/>
    <lineage>
        <taxon>Eukaryota</taxon>
        <taxon>Metazoa</taxon>
        <taxon>Ecdysozoa</taxon>
        <taxon>Arthropoda</taxon>
        <taxon>Hexapoda</taxon>
        <taxon>Insecta</taxon>
        <taxon>Pterygota</taxon>
        <taxon>Neoptera</taxon>
        <taxon>Paraneoptera</taxon>
        <taxon>Hemiptera</taxon>
        <taxon>Heteroptera</taxon>
        <taxon>Panheteroptera</taxon>
        <taxon>Nepomorpha</taxon>
        <taxon>Nepidae</taxon>
        <taxon>Ranatrinae</taxon>
        <taxon>Ranatra</taxon>
    </lineage>
</organism>
<accession>A0ABD0YMJ4</accession>
<dbReference type="AlphaFoldDB" id="A0ABD0YMJ4"/>
<evidence type="ECO:0000256" key="2">
    <source>
        <dbReference type="ARBA" id="ARBA00022448"/>
    </source>
</evidence>
<dbReference type="PANTHER" id="PTHR11662">
    <property type="entry name" value="SOLUTE CARRIER FAMILY 17"/>
    <property type="match status" value="1"/>
</dbReference>
<keyword evidence="4" id="KW-0769">Symport</keyword>
<keyword evidence="6 7" id="KW-0472">Membrane</keyword>
<evidence type="ECO:0000256" key="1">
    <source>
        <dbReference type="ARBA" id="ARBA00004141"/>
    </source>
</evidence>
<evidence type="ECO:0000313" key="9">
    <source>
        <dbReference type="Proteomes" id="UP001558652"/>
    </source>
</evidence>
<evidence type="ECO:0000256" key="5">
    <source>
        <dbReference type="ARBA" id="ARBA00022989"/>
    </source>
</evidence>
<name>A0ABD0YMJ4_9HEMI</name>
<evidence type="ECO:0000256" key="4">
    <source>
        <dbReference type="ARBA" id="ARBA00022847"/>
    </source>
</evidence>
<proteinExistence type="predicted"/>
<evidence type="ECO:0008006" key="10">
    <source>
        <dbReference type="Google" id="ProtNLM"/>
    </source>
</evidence>
<sequence>MAVSRNRFGPMNSEQETTEHAQYVPALSLLGLAYLDTNVSGAVVLLTMAVSANSGTSVGYLSNHLDLAPNLAGTLMGITNGIANAASILGPLVSSSILQDRCNVGQWQTVFTISAAVYTFACSIFIIFGTTETQSWNNPKVEEPG</sequence>